<evidence type="ECO:0000313" key="3">
    <source>
        <dbReference type="Proteomes" id="UP000708208"/>
    </source>
</evidence>
<feature type="signal peptide" evidence="1">
    <location>
        <begin position="1"/>
        <end position="17"/>
    </location>
</feature>
<dbReference type="AlphaFoldDB" id="A0A8J2JZS2"/>
<dbReference type="EMBL" id="CAJVCH010195403">
    <property type="protein sequence ID" value="CAG7730493.1"/>
    <property type="molecule type" value="Genomic_DNA"/>
</dbReference>
<sequence>MTSRNLILIAVVLTVCALSVTSLPASFDHVSSTAKRFLRSGNYCNLQNVVAGAPTNQASVTFVGLCAVLKQIFG</sequence>
<name>A0A8J2JZS2_9HEXA</name>
<keyword evidence="3" id="KW-1185">Reference proteome</keyword>
<evidence type="ECO:0000313" key="2">
    <source>
        <dbReference type="EMBL" id="CAG7730493.1"/>
    </source>
</evidence>
<feature type="chain" id="PRO_5035213061" evidence="1">
    <location>
        <begin position="18"/>
        <end position="74"/>
    </location>
</feature>
<accession>A0A8J2JZS2</accession>
<evidence type="ECO:0000256" key="1">
    <source>
        <dbReference type="SAM" id="SignalP"/>
    </source>
</evidence>
<keyword evidence="1" id="KW-0732">Signal</keyword>
<comment type="caution">
    <text evidence="2">The sequence shown here is derived from an EMBL/GenBank/DDBJ whole genome shotgun (WGS) entry which is preliminary data.</text>
</comment>
<proteinExistence type="predicted"/>
<protein>
    <submittedName>
        <fullName evidence="2">Uncharacterized protein</fullName>
    </submittedName>
</protein>
<organism evidence="2 3">
    <name type="scientific">Allacma fusca</name>
    <dbReference type="NCBI Taxonomy" id="39272"/>
    <lineage>
        <taxon>Eukaryota</taxon>
        <taxon>Metazoa</taxon>
        <taxon>Ecdysozoa</taxon>
        <taxon>Arthropoda</taxon>
        <taxon>Hexapoda</taxon>
        <taxon>Collembola</taxon>
        <taxon>Symphypleona</taxon>
        <taxon>Sminthuridae</taxon>
        <taxon>Allacma</taxon>
    </lineage>
</organism>
<dbReference type="Proteomes" id="UP000708208">
    <property type="component" value="Unassembled WGS sequence"/>
</dbReference>
<reference evidence="2" key="1">
    <citation type="submission" date="2021-06" db="EMBL/GenBank/DDBJ databases">
        <authorList>
            <person name="Hodson N. C."/>
            <person name="Mongue J. A."/>
            <person name="Jaron S. K."/>
        </authorList>
    </citation>
    <scope>NUCLEOTIDE SEQUENCE</scope>
</reference>
<gene>
    <name evidence="2" type="ORF">AFUS01_LOCUS19135</name>
</gene>